<evidence type="ECO:0000256" key="1">
    <source>
        <dbReference type="SAM" id="MobiDB-lite"/>
    </source>
</evidence>
<gene>
    <name evidence="2" type="ORF">PAXRUDRAFT_28681</name>
</gene>
<dbReference type="EMBL" id="KN826690">
    <property type="protein sequence ID" value="KIK78159.1"/>
    <property type="molecule type" value="Genomic_DNA"/>
</dbReference>
<feature type="compositionally biased region" description="Basic and acidic residues" evidence="1">
    <location>
        <begin position="16"/>
        <end position="25"/>
    </location>
</feature>
<protein>
    <submittedName>
        <fullName evidence="2">Uncharacterized protein</fullName>
    </submittedName>
</protein>
<accession>A0A0D0DBY4</accession>
<organism evidence="2 3">
    <name type="scientific">Paxillus rubicundulus Ve08.2h10</name>
    <dbReference type="NCBI Taxonomy" id="930991"/>
    <lineage>
        <taxon>Eukaryota</taxon>
        <taxon>Fungi</taxon>
        <taxon>Dikarya</taxon>
        <taxon>Basidiomycota</taxon>
        <taxon>Agaricomycotina</taxon>
        <taxon>Agaricomycetes</taxon>
        <taxon>Agaricomycetidae</taxon>
        <taxon>Boletales</taxon>
        <taxon>Paxilineae</taxon>
        <taxon>Paxillaceae</taxon>
        <taxon>Paxillus</taxon>
    </lineage>
</organism>
<reference evidence="2 3" key="1">
    <citation type="submission" date="2014-04" db="EMBL/GenBank/DDBJ databases">
        <authorList>
            <consortium name="DOE Joint Genome Institute"/>
            <person name="Kuo A."/>
            <person name="Kohler A."/>
            <person name="Jargeat P."/>
            <person name="Nagy L.G."/>
            <person name="Floudas D."/>
            <person name="Copeland A."/>
            <person name="Barry K.W."/>
            <person name="Cichocki N."/>
            <person name="Veneault-Fourrey C."/>
            <person name="LaButti K."/>
            <person name="Lindquist E.A."/>
            <person name="Lipzen A."/>
            <person name="Lundell T."/>
            <person name="Morin E."/>
            <person name="Murat C."/>
            <person name="Sun H."/>
            <person name="Tunlid A."/>
            <person name="Henrissat B."/>
            <person name="Grigoriev I.V."/>
            <person name="Hibbett D.S."/>
            <person name="Martin F."/>
            <person name="Nordberg H.P."/>
            <person name="Cantor M.N."/>
            <person name="Hua S.X."/>
        </authorList>
    </citation>
    <scope>NUCLEOTIDE SEQUENCE [LARGE SCALE GENOMIC DNA]</scope>
    <source>
        <strain evidence="2 3">Ve08.2h10</strain>
    </source>
</reference>
<dbReference type="Proteomes" id="UP000054538">
    <property type="component" value="Unassembled WGS sequence"/>
</dbReference>
<keyword evidence="3" id="KW-1185">Reference proteome</keyword>
<reference evidence="3" key="2">
    <citation type="submission" date="2015-01" db="EMBL/GenBank/DDBJ databases">
        <title>Evolutionary Origins and Diversification of the Mycorrhizal Mutualists.</title>
        <authorList>
            <consortium name="DOE Joint Genome Institute"/>
            <consortium name="Mycorrhizal Genomics Consortium"/>
            <person name="Kohler A."/>
            <person name="Kuo A."/>
            <person name="Nagy L.G."/>
            <person name="Floudas D."/>
            <person name="Copeland A."/>
            <person name="Barry K.W."/>
            <person name="Cichocki N."/>
            <person name="Veneault-Fourrey C."/>
            <person name="LaButti K."/>
            <person name="Lindquist E.A."/>
            <person name="Lipzen A."/>
            <person name="Lundell T."/>
            <person name="Morin E."/>
            <person name="Murat C."/>
            <person name="Riley R."/>
            <person name="Ohm R."/>
            <person name="Sun H."/>
            <person name="Tunlid A."/>
            <person name="Henrissat B."/>
            <person name="Grigoriev I.V."/>
            <person name="Hibbett D.S."/>
            <person name="Martin F."/>
        </authorList>
    </citation>
    <scope>NUCLEOTIDE SEQUENCE [LARGE SCALE GENOMIC DNA]</scope>
    <source>
        <strain evidence="3">Ve08.2h10</strain>
    </source>
</reference>
<dbReference type="AlphaFoldDB" id="A0A0D0DBY4"/>
<evidence type="ECO:0000313" key="3">
    <source>
        <dbReference type="Proteomes" id="UP000054538"/>
    </source>
</evidence>
<evidence type="ECO:0000313" key="2">
    <source>
        <dbReference type="EMBL" id="KIK78159.1"/>
    </source>
</evidence>
<feature type="compositionally biased region" description="Basic residues" evidence="1">
    <location>
        <begin position="1"/>
        <end position="11"/>
    </location>
</feature>
<dbReference type="InParanoid" id="A0A0D0DBY4"/>
<feature type="region of interest" description="Disordered" evidence="1">
    <location>
        <begin position="1"/>
        <end position="30"/>
    </location>
</feature>
<dbReference type="HOGENOM" id="CLU_2224062_0_0_1"/>
<sequence>MPHSQPRKRPRNISGFHDDLDQHDSESDEEFENTVVVAFDGLKINFEEAYGDNNDSDLSDINEEFEFGILEDEELGKNLWRGSRKKRRRILSGFQTGCKEKGSSMQ</sequence>
<name>A0A0D0DBY4_9AGAM</name>
<proteinExistence type="predicted"/>